<keyword evidence="1" id="KW-0472">Membrane</keyword>
<organism evidence="2 3">
    <name type="scientific">Carboxydothermus pertinax</name>
    <dbReference type="NCBI Taxonomy" id="870242"/>
    <lineage>
        <taxon>Bacteria</taxon>
        <taxon>Bacillati</taxon>
        <taxon>Bacillota</taxon>
        <taxon>Clostridia</taxon>
        <taxon>Thermoanaerobacterales</taxon>
        <taxon>Thermoanaerobacteraceae</taxon>
        <taxon>Carboxydothermus</taxon>
    </lineage>
</organism>
<dbReference type="Proteomes" id="UP000187485">
    <property type="component" value="Unassembled WGS sequence"/>
</dbReference>
<keyword evidence="3" id="KW-1185">Reference proteome</keyword>
<name>A0A1L8CT91_9THEO</name>
<sequence length="65" mass="7447">MLSQYLILWSSPWIILVNFFLALYIGLGIRNKKGFLAGLVATTLLFITFPLGIIVYIVFMRPKLK</sequence>
<proteinExistence type="predicted"/>
<dbReference type="EMBL" id="BDJK01000009">
    <property type="protein sequence ID" value="GAV22122.1"/>
    <property type="molecule type" value="Genomic_DNA"/>
</dbReference>
<feature type="transmembrane region" description="Helical" evidence="1">
    <location>
        <begin position="6"/>
        <end position="27"/>
    </location>
</feature>
<dbReference type="AlphaFoldDB" id="A0A1L8CT91"/>
<evidence type="ECO:0000313" key="2">
    <source>
        <dbReference type="EMBL" id="GAV22122.1"/>
    </source>
</evidence>
<accession>A0A1L8CT91</accession>
<keyword evidence="1" id="KW-1133">Transmembrane helix</keyword>
<keyword evidence="1" id="KW-0812">Transmembrane</keyword>
<gene>
    <name evidence="2" type="ORF">cpu_06320</name>
</gene>
<feature type="transmembrane region" description="Helical" evidence="1">
    <location>
        <begin position="34"/>
        <end position="59"/>
    </location>
</feature>
<evidence type="ECO:0000313" key="3">
    <source>
        <dbReference type="Proteomes" id="UP000187485"/>
    </source>
</evidence>
<protein>
    <submittedName>
        <fullName evidence="2">Uncharacterized protein</fullName>
    </submittedName>
</protein>
<evidence type="ECO:0000256" key="1">
    <source>
        <dbReference type="SAM" id="Phobius"/>
    </source>
</evidence>
<comment type="caution">
    <text evidence="2">The sequence shown here is derived from an EMBL/GenBank/DDBJ whole genome shotgun (WGS) entry which is preliminary data.</text>
</comment>
<reference evidence="3" key="1">
    <citation type="submission" date="2016-12" db="EMBL/GenBank/DDBJ databases">
        <title>Draft Genome Sequences od Carboxydothermus pertinax and islandicus, Hydrogenogenic Carboxydotrophic Bacteria.</title>
        <authorList>
            <person name="Fukuyama Y."/>
            <person name="Ohmae K."/>
            <person name="Yoneda Y."/>
            <person name="Yoshida T."/>
            <person name="Sako Y."/>
        </authorList>
    </citation>
    <scope>NUCLEOTIDE SEQUENCE [LARGE SCALE GENOMIC DNA]</scope>
    <source>
        <strain evidence="3">Ug1</strain>
    </source>
</reference>